<dbReference type="EMBL" id="MN577570">
    <property type="protein sequence ID" value="QGT49794.1"/>
    <property type="molecule type" value="Genomic_DNA"/>
</dbReference>
<dbReference type="AlphaFoldDB" id="A0A650ELF9"/>
<sequence>MDFEEKTLNSEVVYNGKVVTVIKDDIEVADGHKSFREVVLHSGGVVIVAMKDSQTILLVKQYRYPLKQVNLELPAGKLEVGENPDDACKRELEEETGYQAKVWKSLGYINTTPGICTEKLYLYLAQDLEYIGEHPDEGEILKCCEYKLSEVFEMINNGEINDAKTICALFRAFCKL</sequence>
<dbReference type="GO" id="GO:0019693">
    <property type="term" value="P:ribose phosphate metabolic process"/>
    <property type="evidence" value="ECO:0007669"/>
    <property type="project" value="TreeGrafter"/>
</dbReference>
<dbReference type="InterPro" id="IPR015797">
    <property type="entry name" value="NUDIX_hydrolase-like_dom_sf"/>
</dbReference>
<evidence type="ECO:0000259" key="4">
    <source>
        <dbReference type="PROSITE" id="PS51462"/>
    </source>
</evidence>
<dbReference type="InterPro" id="IPR000086">
    <property type="entry name" value="NUDIX_hydrolase_dom"/>
</dbReference>
<proteinExistence type="inferred from homology"/>
<dbReference type="SUPFAM" id="SSF55811">
    <property type="entry name" value="Nudix"/>
    <property type="match status" value="1"/>
</dbReference>
<comment type="similarity">
    <text evidence="3">Belongs to the Nudix hydrolase family.</text>
</comment>
<evidence type="ECO:0000256" key="3">
    <source>
        <dbReference type="RuleBase" id="RU003476"/>
    </source>
</evidence>
<dbReference type="InterPro" id="IPR020476">
    <property type="entry name" value="Nudix_hydrolase"/>
</dbReference>
<dbReference type="PANTHER" id="PTHR11839">
    <property type="entry name" value="UDP/ADP-SUGAR PYROPHOSPHATASE"/>
    <property type="match status" value="1"/>
</dbReference>
<name>A0A650ELF9_9BACT</name>
<evidence type="ECO:0000256" key="2">
    <source>
        <dbReference type="ARBA" id="ARBA00022801"/>
    </source>
</evidence>
<dbReference type="PANTHER" id="PTHR11839:SF18">
    <property type="entry name" value="NUDIX HYDROLASE DOMAIN-CONTAINING PROTEIN"/>
    <property type="match status" value="1"/>
</dbReference>
<dbReference type="GO" id="GO:0016462">
    <property type="term" value="F:pyrophosphatase activity"/>
    <property type="evidence" value="ECO:0007669"/>
    <property type="project" value="UniProtKB-ARBA"/>
</dbReference>
<dbReference type="FunFam" id="3.90.79.10:FF:000024">
    <property type="entry name" value="ADP-ribose pyrophosphatase"/>
    <property type="match status" value="1"/>
</dbReference>
<feature type="domain" description="Nudix hydrolase" evidence="4">
    <location>
        <begin position="39"/>
        <end position="168"/>
    </location>
</feature>
<accession>A0A650ELF9</accession>
<evidence type="ECO:0000256" key="1">
    <source>
        <dbReference type="ARBA" id="ARBA00001946"/>
    </source>
</evidence>
<keyword evidence="2 3" id="KW-0378">Hydrolase</keyword>
<dbReference type="Pfam" id="PF00293">
    <property type="entry name" value="NUDIX"/>
    <property type="match status" value="1"/>
</dbReference>
<dbReference type="PRINTS" id="PR00502">
    <property type="entry name" value="NUDIXFAMILY"/>
</dbReference>
<dbReference type="PROSITE" id="PS51462">
    <property type="entry name" value="NUDIX"/>
    <property type="match status" value="1"/>
</dbReference>
<organism evidence="5">
    <name type="scientific">uncultured Candidatus Melainabacteria bacterium</name>
    <dbReference type="NCBI Taxonomy" id="2682970"/>
    <lineage>
        <taxon>Bacteria</taxon>
        <taxon>Bacillati</taxon>
        <taxon>Candidatus Melainabacteria</taxon>
        <taxon>environmental samples</taxon>
    </lineage>
</organism>
<gene>
    <name evidence="5" type="ORF">Melaina855_1810</name>
</gene>
<dbReference type="PROSITE" id="PS00893">
    <property type="entry name" value="NUDIX_BOX"/>
    <property type="match status" value="1"/>
</dbReference>
<evidence type="ECO:0000313" key="5">
    <source>
        <dbReference type="EMBL" id="QGT49794.1"/>
    </source>
</evidence>
<dbReference type="GO" id="GO:0006753">
    <property type="term" value="P:nucleoside phosphate metabolic process"/>
    <property type="evidence" value="ECO:0007669"/>
    <property type="project" value="TreeGrafter"/>
</dbReference>
<dbReference type="GO" id="GO:0005829">
    <property type="term" value="C:cytosol"/>
    <property type="evidence" value="ECO:0007669"/>
    <property type="project" value="TreeGrafter"/>
</dbReference>
<reference evidence="5" key="1">
    <citation type="journal article" date="2020" name="J. ISSAAS">
        <title>Lactobacilli and other gastrointestinal microbiota of Peromyscus leucopus, reservoir host for agents of Lyme disease and other zoonoses in North America.</title>
        <authorList>
            <person name="Milovic A."/>
            <person name="Bassam K."/>
            <person name="Shao H."/>
            <person name="Chatzistamou I."/>
            <person name="Tufts D.M."/>
            <person name="Diuk-Wasser M."/>
            <person name="Barbour A.G."/>
        </authorList>
    </citation>
    <scope>NUCLEOTIDE SEQUENCE</scope>
    <source>
        <strain evidence="5">LL20</strain>
    </source>
</reference>
<comment type="cofactor">
    <cofactor evidence="1">
        <name>Mg(2+)</name>
        <dbReference type="ChEBI" id="CHEBI:18420"/>
    </cofactor>
</comment>
<dbReference type="InterPro" id="IPR020084">
    <property type="entry name" value="NUDIX_hydrolase_CS"/>
</dbReference>
<dbReference type="Gene3D" id="3.90.79.10">
    <property type="entry name" value="Nucleoside Triphosphate Pyrophosphohydrolase"/>
    <property type="match status" value="1"/>
</dbReference>
<protein>
    <submittedName>
        <fullName evidence="5">ADP-ribose pyrophosphatase</fullName>
    </submittedName>
</protein>